<keyword evidence="1" id="KW-0732">Signal</keyword>
<evidence type="ECO:0000256" key="3">
    <source>
        <dbReference type="ARBA" id="ARBA00023180"/>
    </source>
</evidence>
<keyword evidence="2" id="KW-0677">Repeat</keyword>
<dbReference type="EMBL" id="JAMKFB020000208">
    <property type="protein sequence ID" value="KAL0151942.1"/>
    <property type="molecule type" value="Genomic_DNA"/>
</dbReference>
<reference evidence="6 7" key="1">
    <citation type="submission" date="2024-05" db="EMBL/GenBank/DDBJ databases">
        <title>Genome sequencing and assembly of Indian major carp, Cirrhinus mrigala (Hamilton, 1822).</title>
        <authorList>
            <person name="Mohindra V."/>
            <person name="Chowdhury L.M."/>
            <person name="Lal K."/>
            <person name="Jena J.K."/>
        </authorList>
    </citation>
    <scope>NUCLEOTIDE SEQUENCE [LARGE SCALE GENOMIC DNA]</scope>
    <source>
        <strain evidence="6">CM1030</strain>
        <tissue evidence="6">Blood</tissue>
    </source>
</reference>
<organism evidence="6 7">
    <name type="scientific">Cirrhinus mrigala</name>
    <name type="common">Mrigala</name>
    <dbReference type="NCBI Taxonomy" id="683832"/>
    <lineage>
        <taxon>Eukaryota</taxon>
        <taxon>Metazoa</taxon>
        <taxon>Chordata</taxon>
        <taxon>Craniata</taxon>
        <taxon>Vertebrata</taxon>
        <taxon>Euteleostomi</taxon>
        <taxon>Actinopterygii</taxon>
        <taxon>Neopterygii</taxon>
        <taxon>Teleostei</taxon>
        <taxon>Ostariophysi</taxon>
        <taxon>Cypriniformes</taxon>
        <taxon>Cyprinidae</taxon>
        <taxon>Labeoninae</taxon>
        <taxon>Labeonini</taxon>
        <taxon>Cirrhinus</taxon>
    </lineage>
</organism>
<dbReference type="AlphaFoldDB" id="A0ABD0MS35"/>
<keyword evidence="3" id="KW-0325">Glycoprotein</keyword>
<protein>
    <submittedName>
        <fullName evidence="6">Uncharacterized protein</fullName>
    </submittedName>
</protein>
<evidence type="ECO:0000256" key="5">
    <source>
        <dbReference type="RuleBase" id="RU003762"/>
    </source>
</evidence>
<feature type="non-terminal residue" evidence="6">
    <location>
        <position position="117"/>
    </location>
</feature>
<dbReference type="InterPro" id="IPR013517">
    <property type="entry name" value="FG-GAP"/>
</dbReference>
<evidence type="ECO:0000256" key="4">
    <source>
        <dbReference type="PROSITE-ProRule" id="PRU00803"/>
    </source>
</evidence>
<dbReference type="GO" id="GO:0016020">
    <property type="term" value="C:membrane"/>
    <property type="evidence" value="ECO:0007669"/>
    <property type="project" value="UniProtKB-SubCell"/>
</dbReference>
<feature type="repeat" description="FG-GAP" evidence="4">
    <location>
        <begin position="1"/>
        <end position="53"/>
    </location>
</feature>
<dbReference type="PRINTS" id="PR01185">
    <property type="entry name" value="INTEGRINA"/>
</dbReference>
<dbReference type="GO" id="GO:0007229">
    <property type="term" value="P:integrin-mediated signaling pathway"/>
    <property type="evidence" value="ECO:0007669"/>
    <property type="project" value="UniProtKB-KW"/>
</dbReference>
<proteinExistence type="inferred from homology"/>
<evidence type="ECO:0000313" key="6">
    <source>
        <dbReference type="EMBL" id="KAL0151942.1"/>
    </source>
</evidence>
<accession>A0ABD0MS35</accession>
<dbReference type="SUPFAM" id="SSF69318">
    <property type="entry name" value="Integrin alpha N-terminal domain"/>
    <property type="match status" value="1"/>
</dbReference>
<name>A0ABD0MS35_CIRMR</name>
<dbReference type="InterPro" id="IPR028994">
    <property type="entry name" value="Integrin_alpha_N"/>
</dbReference>
<dbReference type="GO" id="GO:0007155">
    <property type="term" value="P:cell adhesion"/>
    <property type="evidence" value="ECO:0007669"/>
    <property type="project" value="UniProtKB-KW"/>
</dbReference>
<dbReference type="Proteomes" id="UP001529510">
    <property type="component" value="Unassembled WGS sequence"/>
</dbReference>
<dbReference type="Gene3D" id="2.130.10.130">
    <property type="entry name" value="Integrin alpha, N-terminal"/>
    <property type="match status" value="1"/>
</dbReference>
<feature type="repeat" description="FG-GAP" evidence="4">
    <location>
        <begin position="67"/>
        <end position="113"/>
    </location>
</feature>
<evidence type="ECO:0000256" key="2">
    <source>
        <dbReference type="ARBA" id="ARBA00022737"/>
    </source>
</evidence>
<dbReference type="SMART" id="SM00191">
    <property type="entry name" value="Int_alpha"/>
    <property type="match status" value="2"/>
</dbReference>
<evidence type="ECO:0000313" key="7">
    <source>
        <dbReference type="Proteomes" id="UP001529510"/>
    </source>
</evidence>
<keyword evidence="7" id="KW-1185">Reference proteome</keyword>
<dbReference type="PANTHER" id="PTHR23220">
    <property type="entry name" value="INTEGRIN ALPHA"/>
    <property type="match status" value="1"/>
</dbReference>
<comment type="caution">
    <text evidence="6">The sequence shown here is derived from an EMBL/GenBank/DDBJ whole genome shotgun (WGS) entry which is preliminary data.</text>
</comment>
<comment type="subcellular location">
    <subcellularLocation>
        <location evidence="5">Membrane</location>
        <topology evidence="5">Single-pass type I membrane protein</topology>
    </subcellularLocation>
</comment>
<gene>
    <name evidence="6" type="ORF">M9458_052749</name>
</gene>
<dbReference type="PROSITE" id="PS51470">
    <property type="entry name" value="FG_GAP"/>
    <property type="match status" value="2"/>
</dbReference>
<keyword evidence="5" id="KW-0675">Receptor</keyword>
<evidence type="ECO:0000256" key="1">
    <source>
        <dbReference type="ARBA" id="ARBA00022729"/>
    </source>
</evidence>
<feature type="non-terminal residue" evidence="6">
    <location>
        <position position="1"/>
    </location>
</feature>
<dbReference type="Pfam" id="PF01839">
    <property type="entry name" value="FG-GAP"/>
    <property type="match status" value="2"/>
</dbReference>
<dbReference type="InterPro" id="IPR000413">
    <property type="entry name" value="Integrin_alpha"/>
</dbReference>
<comment type="similarity">
    <text evidence="5">Belongs to the integrin alpha chain family.</text>
</comment>
<keyword evidence="5" id="KW-0401">Integrin</keyword>
<dbReference type="InterPro" id="IPR013519">
    <property type="entry name" value="Int_alpha_beta-p"/>
</dbReference>
<keyword evidence="5" id="KW-0130">Cell adhesion</keyword>
<sequence length="117" mass="12523">PQIGSYFGAELCVVDLNSDSRTDLLLVSAPTYMEPDQEGKVFVYTFNRRSYFGFSGTVLVGIAGQRGRFGSSLASPADLNGDGYMDVLIGAPLEEDGQGSIYIFNGGANQINTTHSQ</sequence>
<dbReference type="PANTHER" id="PTHR23220:SF118">
    <property type="entry name" value="INTEGRIN ALPHA-X"/>
    <property type="match status" value="1"/>
</dbReference>